<dbReference type="AlphaFoldDB" id="A0A8T1HR54"/>
<name>A0A8T1HR54_9STRA</name>
<evidence type="ECO:0000313" key="1">
    <source>
        <dbReference type="EMBL" id="KAG3215264.1"/>
    </source>
</evidence>
<dbReference type="VEuPathDB" id="FungiDB:PC110_g13574"/>
<accession>A0A8T1HR54</accession>
<protein>
    <recommendedName>
        <fullName evidence="3">BED-type domain-containing protein</fullName>
    </recommendedName>
</protein>
<dbReference type="Proteomes" id="UP000760860">
    <property type="component" value="Unassembled WGS sequence"/>
</dbReference>
<evidence type="ECO:0008006" key="3">
    <source>
        <dbReference type="Google" id="ProtNLM"/>
    </source>
</evidence>
<gene>
    <name evidence="1" type="ORF">PC129_g13850</name>
</gene>
<organism evidence="1 2">
    <name type="scientific">Phytophthora cactorum</name>
    <dbReference type="NCBI Taxonomy" id="29920"/>
    <lineage>
        <taxon>Eukaryota</taxon>
        <taxon>Sar</taxon>
        <taxon>Stramenopiles</taxon>
        <taxon>Oomycota</taxon>
        <taxon>Peronosporomycetes</taxon>
        <taxon>Peronosporales</taxon>
        <taxon>Peronosporaceae</taxon>
        <taxon>Phytophthora</taxon>
    </lineage>
</organism>
<comment type="caution">
    <text evidence="1">The sequence shown here is derived from an EMBL/GenBank/DDBJ whole genome shotgun (WGS) entry which is preliminary data.</text>
</comment>
<dbReference type="EMBL" id="RCMV01000570">
    <property type="protein sequence ID" value="KAG3215264.1"/>
    <property type="molecule type" value="Genomic_DNA"/>
</dbReference>
<reference evidence="1" key="1">
    <citation type="submission" date="2018-05" db="EMBL/GenBank/DDBJ databases">
        <title>Effector identification in a new, highly contiguous assembly of the strawberry crown rot pathogen Phytophthora cactorum.</title>
        <authorList>
            <person name="Armitage A.D."/>
            <person name="Nellist C.F."/>
            <person name="Bates H."/>
            <person name="Vickerstaff R.J."/>
            <person name="Harrison R.J."/>
        </authorList>
    </citation>
    <scope>NUCLEOTIDE SEQUENCE</scope>
    <source>
        <strain evidence="1">P421</strain>
    </source>
</reference>
<evidence type="ECO:0000313" key="2">
    <source>
        <dbReference type="Proteomes" id="UP000760860"/>
    </source>
</evidence>
<proteinExistence type="predicted"/>
<sequence>MASIKSPGCLKQGALLQNGAVSGPRYRDPMPPLANKIAWFNVLHKCHLPPQSVLVSCLHPPIRMDHRGPPRADQSACSNLQSTREKGVGVARAGRQTDPAWKLVGIDEDNSVWCRRCGKLIHTQGSNHIARVRRHVNGTCVKLPKAKIMDTYKPKLQETVVTMFQEQFARWVYTTGMPFYKVEHSTLLAAL</sequence>